<name>A0ACC3NG52_9PEZI</name>
<organism evidence="1 2">
    <name type="scientific">Vermiconidia calcicola</name>
    <dbReference type="NCBI Taxonomy" id="1690605"/>
    <lineage>
        <taxon>Eukaryota</taxon>
        <taxon>Fungi</taxon>
        <taxon>Dikarya</taxon>
        <taxon>Ascomycota</taxon>
        <taxon>Pezizomycotina</taxon>
        <taxon>Dothideomycetes</taxon>
        <taxon>Dothideomycetidae</taxon>
        <taxon>Mycosphaerellales</taxon>
        <taxon>Extremaceae</taxon>
        <taxon>Vermiconidia</taxon>
    </lineage>
</organism>
<proteinExistence type="predicted"/>
<gene>
    <name evidence="1" type="ORF">LTR37_006590</name>
</gene>
<dbReference type="Proteomes" id="UP001281147">
    <property type="component" value="Unassembled WGS sequence"/>
</dbReference>
<evidence type="ECO:0000313" key="1">
    <source>
        <dbReference type="EMBL" id="KAK3716145.1"/>
    </source>
</evidence>
<accession>A0ACC3NG52</accession>
<reference evidence="1" key="1">
    <citation type="submission" date="2023-07" db="EMBL/GenBank/DDBJ databases">
        <title>Black Yeasts Isolated from many extreme environments.</title>
        <authorList>
            <person name="Coleine C."/>
            <person name="Stajich J.E."/>
            <person name="Selbmann L."/>
        </authorList>
    </citation>
    <scope>NUCLEOTIDE SEQUENCE</scope>
    <source>
        <strain evidence="1">CCFEE 5714</strain>
    </source>
</reference>
<dbReference type="EMBL" id="JAUTXU010000044">
    <property type="protein sequence ID" value="KAK3716145.1"/>
    <property type="molecule type" value="Genomic_DNA"/>
</dbReference>
<protein>
    <submittedName>
        <fullName evidence="1">Uncharacterized protein</fullName>
    </submittedName>
</protein>
<comment type="caution">
    <text evidence="1">The sequence shown here is derived from an EMBL/GenBank/DDBJ whole genome shotgun (WGS) entry which is preliminary data.</text>
</comment>
<sequence>MGAKDEKREALGRDVEPGEDTLVELSQYEPYVKPGFLGISASKYVLVCSFVVRLGGFLFGYDQGVVSIILTTDQFITVFPRISDESASGAFWKGFLTALLQLGAVIGAFNQGWIAEKISRKRSIALAACIFIVGSIMQTAAHDYSLLVVGRFIGGIGVGMLSMVVPMWWVIQTACVNQVFVLTDGIVNIAEVAPPEIRGSLLVLEEFSIVFGIIIAYWITFGTRYIQSSWSFRLPFLMQIGPAALLGIVVLFLPYSPRWLAAQGRDNEALDTLYKLRRVPRPDKRVEAEWYDIRSEVAFHREVSEKRHPELVAKNTFAAATKLELARYADCFRKNYWRRTMVGVMLMFFQQFVAILWGLLGTGTVGHAIRDIPKLDTSQRGIV</sequence>
<evidence type="ECO:0000313" key="2">
    <source>
        <dbReference type="Proteomes" id="UP001281147"/>
    </source>
</evidence>
<keyword evidence="2" id="KW-1185">Reference proteome</keyword>